<dbReference type="InterPro" id="IPR021740">
    <property type="entry name" value="Velvet"/>
</dbReference>
<evidence type="ECO:0000256" key="5">
    <source>
        <dbReference type="ARBA" id="ARBA00023242"/>
    </source>
</evidence>
<feature type="region of interest" description="Disordered" evidence="6">
    <location>
        <begin position="295"/>
        <end position="320"/>
    </location>
</feature>
<name>A0A4T0QJR1_9BASI</name>
<dbReference type="Proteomes" id="UP000305647">
    <property type="component" value="Unassembled WGS sequence"/>
</dbReference>
<dbReference type="AlphaFoldDB" id="A0A4T0QJR1"/>
<evidence type="ECO:0000313" key="9">
    <source>
        <dbReference type="Proteomes" id="UP000305647"/>
    </source>
</evidence>
<dbReference type="InterPro" id="IPR038491">
    <property type="entry name" value="Velvet_dom_sf"/>
</dbReference>
<dbReference type="PROSITE" id="PS51821">
    <property type="entry name" value="VELVET"/>
    <property type="match status" value="1"/>
</dbReference>
<feature type="region of interest" description="Disordered" evidence="6">
    <location>
        <begin position="262"/>
        <end position="282"/>
    </location>
</feature>
<dbReference type="PANTHER" id="PTHR33572">
    <property type="entry name" value="SPORE DEVELOPMENT REGULATOR VOSA"/>
    <property type="match status" value="1"/>
</dbReference>
<feature type="region of interest" description="Disordered" evidence="6">
    <location>
        <begin position="332"/>
        <end position="376"/>
    </location>
</feature>
<keyword evidence="5" id="KW-0539">Nucleus</keyword>
<dbReference type="Gene3D" id="2.60.40.3960">
    <property type="entry name" value="Velvet domain"/>
    <property type="match status" value="1"/>
</dbReference>
<dbReference type="InterPro" id="IPR037525">
    <property type="entry name" value="Velvet_dom"/>
</dbReference>
<dbReference type="OMA" id="GYKFASH"/>
<evidence type="ECO:0000256" key="4">
    <source>
        <dbReference type="ARBA" id="ARBA00023163"/>
    </source>
</evidence>
<feature type="domain" description="Velvet" evidence="7">
    <location>
        <begin position="32"/>
        <end position="204"/>
    </location>
</feature>
<sequence>MSKRPIDNQFERNSRLKLSVFRFSGNLLRDSSAQLPLYSINIRQHAKNARVCSFREKVDRRPIDPPPIIQIHTDEYDKSEFHQSTAFFMTATLIQPYGDDLNEVYSQKNVRATAGITVQTPTKLKDENGTDGSFCIWNHISVRQEGEFRLYFRLFERRDLDIVQVASTISDIFAVHSPKNFPGMSESSYLTKCLASQGVRIRVRKENKALNNKINDIDTDNISSSYVSRSSSNVTANSNTVFNYVQHQHSYLQPQDIHLPRLLPPIQSPHSTPISPSPLHQSYIPFSNSSSYTIPHSGVRRISQPPRPLPPEKKNDELSSRLNDSLIDRLSDRLSSRTLPDPISSLGHINQQHQQQEQRQKQEQEQQQQQQSKGNIFQLLDAARTLNEDETDLNVN</sequence>
<evidence type="ECO:0000256" key="2">
    <source>
        <dbReference type="ARBA" id="ARBA00022969"/>
    </source>
</evidence>
<feature type="compositionally biased region" description="Polar residues" evidence="6">
    <location>
        <begin position="268"/>
        <end position="282"/>
    </location>
</feature>
<dbReference type="GO" id="GO:0030435">
    <property type="term" value="P:sporulation resulting in formation of a cellular spore"/>
    <property type="evidence" value="ECO:0007669"/>
    <property type="project" value="UniProtKB-KW"/>
</dbReference>
<dbReference type="GO" id="GO:0005634">
    <property type="term" value="C:nucleus"/>
    <property type="evidence" value="ECO:0007669"/>
    <property type="project" value="UniProtKB-SubCell"/>
</dbReference>
<keyword evidence="4" id="KW-0804">Transcription</keyword>
<keyword evidence="2" id="KW-0749">Sporulation</keyword>
<dbReference type="Pfam" id="PF11754">
    <property type="entry name" value="Velvet"/>
    <property type="match status" value="2"/>
</dbReference>
<dbReference type="PANTHER" id="PTHR33572:SF18">
    <property type="entry name" value="SPORE DEVELOPMENT REGULATOR VOSA"/>
    <property type="match status" value="1"/>
</dbReference>
<evidence type="ECO:0000313" key="8">
    <source>
        <dbReference type="EMBL" id="TIC27606.1"/>
    </source>
</evidence>
<reference evidence="8 9" key="1">
    <citation type="submission" date="2019-03" db="EMBL/GenBank/DDBJ databases">
        <title>Sequencing 25 genomes of Wallemia mellicola.</title>
        <authorList>
            <person name="Gostincar C."/>
        </authorList>
    </citation>
    <scope>NUCLEOTIDE SEQUENCE [LARGE SCALE GENOMIC DNA]</scope>
    <source>
        <strain evidence="8 9">EXF-8738</strain>
    </source>
</reference>
<keyword evidence="3" id="KW-0805">Transcription regulation</keyword>
<gene>
    <name evidence="8" type="ORF">E3Q10_03647</name>
</gene>
<organism evidence="8 9">
    <name type="scientific">Wallemia mellicola</name>
    <dbReference type="NCBI Taxonomy" id="1708541"/>
    <lineage>
        <taxon>Eukaryota</taxon>
        <taxon>Fungi</taxon>
        <taxon>Dikarya</taxon>
        <taxon>Basidiomycota</taxon>
        <taxon>Wallemiomycotina</taxon>
        <taxon>Wallemiomycetes</taxon>
        <taxon>Wallemiales</taxon>
        <taxon>Wallemiaceae</taxon>
        <taxon>Wallemia</taxon>
    </lineage>
</organism>
<proteinExistence type="predicted"/>
<comment type="subcellular location">
    <subcellularLocation>
        <location evidence="1">Nucleus</location>
    </subcellularLocation>
</comment>
<protein>
    <recommendedName>
        <fullName evidence="7">Velvet domain-containing protein</fullName>
    </recommendedName>
</protein>
<dbReference type="EMBL" id="SPRO01000054">
    <property type="protein sequence ID" value="TIC27606.1"/>
    <property type="molecule type" value="Genomic_DNA"/>
</dbReference>
<accession>A0A4T0QJR1</accession>
<evidence type="ECO:0000256" key="6">
    <source>
        <dbReference type="SAM" id="MobiDB-lite"/>
    </source>
</evidence>
<comment type="caution">
    <text evidence="8">The sequence shown here is derived from an EMBL/GenBank/DDBJ whole genome shotgun (WGS) entry which is preliminary data.</text>
</comment>
<evidence type="ECO:0000256" key="3">
    <source>
        <dbReference type="ARBA" id="ARBA00023015"/>
    </source>
</evidence>
<evidence type="ECO:0000256" key="1">
    <source>
        <dbReference type="ARBA" id="ARBA00004123"/>
    </source>
</evidence>
<feature type="compositionally biased region" description="Basic and acidic residues" evidence="6">
    <location>
        <begin position="310"/>
        <end position="319"/>
    </location>
</feature>
<evidence type="ECO:0000259" key="7">
    <source>
        <dbReference type="PROSITE" id="PS51821"/>
    </source>
</evidence>